<dbReference type="OrthoDB" id="3827359at2"/>
<dbReference type="RefSeq" id="WP_048696074.1">
    <property type="nucleotide sequence ID" value="NZ_HG764815.1"/>
</dbReference>
<dbReference type="EMBL" id="CAJA01000505">
    <property type="protein sequence ID" value="CCH75519.1"/>
    <property type="molecule type" value="Genomic_DNA"/>
</dbReference>
<sequence>MESGHRWERLFADLEAQVAAEELRERDLEIADRTRRERALTTLGGRLAAHRGELVDLHLVAGIRVHGRLIDIGADWLALAPTPHRAVLVPLSAVVGVGGLGPRTFEGGSARRFALGSALREISRDRRRVQVLDTAGKATEGTIDVVGADFVDLAEHPRDEARRGDNVRAARTIPFAAIACVHSE</sequence>
<dbReference type="AlphaFoldDB" id="W6K4S4"/>
<protein>
    <submittedName>
        <fullName evidence="1">Uncharacterized protein</fullName>
    </submittedName>
</protein>
<name>W6K4S4_9MICO</name>
<reference evidence="1 2" key="1">
    <citation type="journal article" date="2013" name="ISME J.">
        <title>A metabolic model for members of the genus Tetrasphaera involved in enhanced biological phosphorus removal.</title>
        <authorList>
            <person name="Kristiansen R."/>
            <person name="Nguyen H.T.T."/>
            <person name="Saunders A.M."/>
            <person name="Nielsen J.L."/>
            <person name="Wimmer R."/>
            <person name="Le V.Q."/>
            <person name="McIlroy S.J."/>
            <person name="Petrovski S."/>
            <person name="Seviour R.J."/>
            <person name="Calteau A."/>
            <person name="Nielsen K.L."/>
            <person name="Nielsen P.H."/>
        </authorList>
    </citation>
    <scope>NUCLEOTIDE SEQUENCE [LARGE SCALE GENOMIC DNA]</scope>
    <source>
        <strain evidence="1 2">Ben110</strain>
    </source>
</reference>
<dbReference type="Proteomes" id="UP000035763">
    <property type="component" value="Unassembled WGS sequence"/>
</dbReference>
<proteinExistence type="predicted"/>
<keyword evidence="2" id="KW-1185">Reference proteome</keyword>
<gene>
    <name evidence="1" type="ORF">BN11_780004</name>
</gene>
<organism evidence="1 2">
    <name type="scientific">Nostocoides australiense Ben110</name>
    <dbReference type="NCBI Taxonomy" id="1193182"/>
    <lineage>
        <taxon>Bacteria</taxon>
        <taxon>Bacillati</taxon>
        <taxon>Actinomycetota</taxon>
        <taxon>Actinomycetes</taxon>
        <taxon>Micrococcales</taxon>
        <taxon>Intrasporangiaceae</taxon>
        <taxon>Nostocoides</taxon>
    </lineage>
</organism>
<evidence type="ECO:0000313" key="2">
    <source>
        <dbReference type="Proteomes" id="UP000035763"/>
    </source>
</evidence>
<comment type="caution">
    <text evidence="1">The sequence shown here is derived from an EMBL/GenBank/DDBJ whole genome shotgun (WGS) entry which is preliminary data.</text>
</comment>
<evidence type="ECO:0000313" key="1">
    <source>
        <dbReference type="EMBL" id="CCH75519.1"/>
    </source>
</evidence>
<accession>W6K4S4</accession>
<dbReference type="STRING" id="1193182.BN11_780004"/>